<keyword evidence="1" id="KW-0539">Nucleus</keyword>
<evidence type="ECO:0000256" key="1">
    <source>
        <dbReference type="RuleBase" id="RU367018"/>
    </source>
</evidence>
<dbReference type="InterPro" id="IPR031052">
    <property type="entry name" value="FHY3/FAR1"/>
</dbReference>
<name>A0A9R0YL83_TRITD</name>
<dbReference type="GO" id="GO:0006355">
    <property type="term" value="P:regulation of DNA-templated transcription"/>
    <property type="evidence" value="ECO:0007669"/>
    <property type="project" value="UniProtKB-UniRule"/>
</dbReference>
<dbReference type="GO" id="GO:0005634">
    <property type="term" value="C:nucleus"/>
    <property type="evidence" value="ECO:0007669"/>
    <property type="project" value="UniProtKB-SubCell"/>
</dbReference>
<evidence type="ECO:0000313" key="2">
    <source>
        <dbReference type="EMBL" id="VAI57510.1"/>
    </source>
</evidence>
<dbReference type="GO" id="GO:0008270">
    <property type="term" value="F:zinc ion binding"/>
    <property type="evidence" value="ECO:0007669"/>
    <property type="project" value="UniProtKB-UniRule"/>
</dbReference>
<keyword evidence="1" id="KW-0863">Zinc-finger</keyword>
<dbReference type="Gramene" id="TRITD6Bv1G103160.1">
    <property type="protein sequence ID" value="TRITD6Bv1G103160.1"/>
    <property type="gene ID" value="TRITD6Bv1G103160"/>
</dbReference>
<accession>A0A9R0YL83</accession>
<gene>
    <name evidence="2" type="ORF">TRITD_6Bv1G103160</name>
</gene>
<keyword evidence="3" id="KW-1185">Reference proteome</keyword>
<proteinExistence type="inferred from homology"/>
<dbReference type="AlphaFoldDB" id="A0A9R0YL83"/>
<dbReference type="OMA" id="PWDVLCI"/>
<comment type="similarity">
    <text evidence="1">Belongs to the FHY3/FAR1 family.</text>
</comment>
<keyword evidence="1" id="KW-0479">Metal-binding</keyword>
<dbReference type="Proteomes" id="UP000324705">
    <property type="component" value="Chromosome 6B"/>
</dbReference>
<dbReference type="PANTHER" id="PTHR31669">
    <property type="entry name" value="PROTEIN FAR1-RELATED SEQUENCE 10-RELATED"/>
    <property type="match status" value="1"/>
</dbReference>
<dbReference type="PANTHER" id="PTHR31669:SF307">
    <property type="entry name" value="PROTEIN FAR1-RELATED SEQUENCE"/>
    <property type="match status" value="1"/>
</dbReference>
<organism evidence="2 3">
    <name type="scientific">Triticum turgidum subsp. durum</name>
    <name type="common">Durum wheat</name>
    <name type="synonym">Triticum durum</name>
    <dbReference type="NCBI Taxonomy" id="4567"/>
    <lineage>
        <taxon>Eukaryota</taxon>
        <taxon>Viridiplantae</taxon>
        <taxon>Streptophyta</taxon>
        <taxon>Embryophyta</taxon>
        <taxon>Tracheophyta</taxon>
        <taxon>Spermatophyta</taxon>
        <taxon>Magnoliopsida</taxon>
        <taxon>Liliopsida</taxon>
        <taxon>Poales</taxon>
        <taxon>Poaceae</taxon>
        <taxon>BOP clade</taxon>
        <taxon>Pooideae</taxon>
        <taxon>Triticodae</taxon>
        <taxon>Triticeae</taxon>
        <taxon>Triticinae</taxon>
        <taxon>Triticum</taxon>
    </lineage>
</organism>
<comment type="subcellular location">
    <subcellularLocation>
        <location evidence="1">Nucleus</location>
    </subcellularLocation>
</comment>
<reference evidence="2 3" key="1">
    <citation type="submission" date="2017-09" db="EMBL/GenBank/DDBJ databases">
        <authorList>
            <consortium name="International Durum Wheat Genome Sequencing Consortium (IDWGSC)"/>
            <person name="Milanesi L."/>
        </authorList>
    </citation>
    <scope>NUCLEOTIDE SEQUENCE [LARGE SCALE GENOMIC DNA]</scope>
    <source>
        <strain evidence="3">cv. Svevo</strain>
    </source>
</reference>
<sequence length="86" mass="10129">MLAKYGLQKHPFLTQIYEVRHKWAKPYFMGVFCANMTSTRGSESANHLLKGYVPWDVLCIYLLSNSRRYYLIETQRKAIKKNALQV</sequence>
<comment type="function">
    <text evidence="1">Putative transcription activator involved in regulating light control of development.</text>
</comment>
<protein>
    <recommendedName>
        <fullName evidence="1">Protein FAR1-RELATED SEQUENCE</fullName>
    </recommendedName>
</protein>
<keyword evidence="1" id="KW-0862">Zinc</keyword>
<evidence type="ECO:0000313" key="3">
    <source>
        <dbReference type="Proteomes" id="UP000324705"/>
    </source>
</evidence>
<dbReference type="EMBL" id="LT934122">
    <property type="protein sequence ID" value="VAI57510.1"/>
    <property type="molecule type" value="Genomic_DNA"/>
</dbReference>